<dbReference type="HOGENOM" id="CLU_3167303_0_0_7"/>
<evidence type="ECO:0000256" key="1">
    <source>
        <dbReference type="SAM" id="MobiDB-lite"/>
    </source>
</evidence>
<name>C8X3V9_DESRD</name>
<protein>
    <submittedName>
        <fullName evidence="2">Uncharacterized protein</fullName>
    </submittedName>
</protein>
<reference evidence="2 3" key="2">
    <citation type="journal article" date="2010" name="Stand. Genomic Sci.">
        <title>Complete genome sequence of Desulfohalobium retbaense type strain (HR(100)).</title>
        <authorList>
            <person name="Spring S."/>
            <person name="Nolan M."/>
            <person name="Lapidus A."/>
            <person name="Glavina Del Rio T."/>
            <person name="Copeland A."/>
            <person name="Tice H."/>
            <person name="Cheng J.F."/>
            <person name="Lucas S."/>
            <person name="Land M."/>
            <person name="Chen F."/>
            <person name="Bruce D."/>
            <person name="Goodwin L."/>
            <person name="Pitluck S."/>
            <person name="Ivanova N."/>
            <person name="Mavromatis K."/>
            <person name="Mikhailova N."/>
            <person name="Pati A."/>
            <person name="Chen A."/>
            <person name="Palaniappan K."/>
            <person name="Hauser L."/>
            <person name="Chang Y.J."/>
            <person name="Jeffries C.D."/>
            <person name="Munk C."/>
            <person name="Kiss H."/>
            <person name="Chain P."/>
            <person name="Han C."/>
            <person name="Brettin T."/>
            <person name="Detter J.C."/>
            <person name="Schuler E."/>
            <person name="Goker M."/>
            <person name="Rohde M."/>
            <person name="Bristow J."/>
            <person name="Eisen J.A."/>
            <person name="Markowitz V."/>
            <person name="Hugenholtz P."/>
            <person name="Kyrpides N.C."/>
            <person name="Klenk H.P."/>
        </authorList>
    </citation>
    <scope>NUCLEOTIDE SEQUENCE [LARGE SCALE GENOMIC DNA]</scope>
    <source>
        <strain evidence="2 3">DSM 5692</strain>
    </source>
</reference>
<organism evidence="2 3">
    <name type="scientific">Desulfohalobium retbaense (strain ATCC 49708 / DSM 5692 / JCM 16813 / HR100)</name>
    <dbReference type="NCBI Taxonomy" id="485915"/>
    <lineage>
        <taxon>Bacteria</taxon>
        <taxon>Pseudomonadati</taxon>
        <taxon>Thermodesulfobacteriota</taxon>
        <taxon>Desulfovibrionia</taxon>
        <taxon>Desulfovibrionales</taxon>
        <taxon>Desulfohalobiaceae</taxon>
        <taxon>Desulfohalobium</taxon>
    </lineage>
</organism>
<reference evidence="3" key="1">
    <citation type="submission" date="2009-09" db="EMBL/GenBank/DDBJ databases">
        <title>The complete chromosome of Desulfohalobium retbaense DSM 5692.</title>
        <authorList>
            <consortium name="US DOE Joint Genome Institute (JGI-PGF)"/>
            <person name="Lucas S."/>
            <person name="Copeland A."/>
            <person name="Lapidus A."/>
            <person name="Glavina del Rio T."/>
            <person name="Dalin E."/>
            <person name="Tice H."/>
            <person name="Bruce D."/>
            <person name="Goodwin L."/>
            <person name="Pitluck S."/>
            <person name="Kyrpides N."/>
            <person name="Mavromatis K."/>
            <person name="Ivanova N."/>
            <person name="Mikhailova N."/>
            <person name="Munk A.C."/>
            <person name="Brettin T."/>
            <person name="Detter J.C."/>
            <person name="Han C."/>
            <person name="Tapia R."/>
            <person name="Larimer F."/>
            <person name="Land M."/>
            <person name="Hauser L."/>
            <person name="Markowitz V."/>
            <person name="Cheng J.-F."/>
            <person name="Hugenholtz P."/>
            <person name="Woyke T."/>
            <person name="Wu D."/>
            <person name="Spring S."/>
            <person name="Klenk H.-P."/>
            <person name="Eisen J.A."/>
        </authorList>
    </citation>
    <scope>NUCLEOTIDE SEQUENCE [LARGE SCALE GENOMIC DNA]</scope>
    <source>
        <strain evidence="3">DSM 5692</strain>
    </source>
</reference>
<sequence>MQSAQFPRTTGKPTDHQRTRLRRSAEQIVQPYGWNSARFPGQLLPFP</sequence>
<dbReference type="AlphaFoldDB" id="C8X3V9"/>
<evidence type="ECO:0000313" key="2">
    <source>
        <dbReference type="EMBL" id="ACV69106.1"/>
    </source>
</evidence>
<dbReference type="STRING" id="485915.Dret_1822"/>
<evidence type="ECO:0000313" key="3">
    <source>
        <dbReference type="Proteomes" id="UP000001052"/>
    </source>
</evidence>
<dbReference type="Proteomes" id="UP000001052">
    <property type="component" value="Chromosome"/>
</dbReference>
<dbReference type="EMBL" id="CP001734">
    <property type="protein sequence ID" value="ACV69106.1"/>
    <property type="molecule type" value="Genomic_DNA"/>
</dbReference>
<feature type="region of interest" description="Disordered" evidence="1">
    <location>
        <begin position="1"/>
        <end position="26"/>
    </location>
</feature>
<feature type="compositionally biased region" description="Polar residues" evidence="1">
    <location>
        <begin position="1"/>
        <end position="12"/>
    </location>
</feature>
<keyword evidence="3" id="KW-1185">Reference proteome</keyword>
<accession>C8X3V9</accession>
<gene>
    <name evidence="2" type="ordered locus">Dret_1822</name>
</gene>
<proteinExistence type="predicted"/>
<dbReference type="KEGG" id="drt:Dret_1822"/>